<reference evidence="1" key="2">
    <citation type="submission" date="2020-09" db="EMBL/GenBank/DDBJ databases">
        <authorList>
            <person name="Sun Q."/>
            <person name="Ohkuma M."/>
        </authorList>
    </citation>
    <scope>NUCLEOTIDE SEQUENCE</scope>
    <source>
        <strain evidence="1">JCM 4714</strain>
    </source>
</reference>
<reference evidence="1" key="1">
    <citation type="journal article" date="2014" name="Int. J. Syst. Evol. Microbiol.">
        <title>Complete genome sequence of Corynebacterium casei LMG S-19264T (=DSM 44701T), isolated from a smear-ripened cheese.</title>
        <authorList>
            <consortium name="US DOE Joint Genome Institute (JGI-PGF)"/>
            <person name="Walter F."/>
            <person name="Albersmeier A."/>
            <person name="Kalinowski J."/>
            <person name="Ruckert C."/>
        </authorList>
    </citation>
    <scope>NUCLEOTIDE SEQUENCE</scope>
    <source>
        <strain evidence="1">JCM 4714</strain>
    </source>
</reference>
<name>A0A919D690_9ACTN</name>
<comment type="caution">
    <text evidence="1">The sequence shown here is derived from an EMBL/GenBank/DDBJ whole genome shotgun (WGS) entry which is preliminary data.</text>
</comment>
<dbReference type="Proteomes" id="UP000655443">
    <property type="component" value="Unassembled WGS sequence"/>
</dbReference>
<sequence length="78" mass="8826">MTTQEAVERAKQFERLAVGWAKKAQEGHAGAAELAQTFGSLAAAARTEHMNWRMRVLGDQLEDVKKSMDMLRRKLPDR</sequence>
<proteinExistence type="predicted"/>
<evidence type="ECO:0000313" key="2">
    <source>
        <dbReference type="Proteomes" id="UP000655443"/>
    </source>
</evidence>
<gene>
    <name evidence="1" type="ORF">GCM10010339_82310</name>
</gene>
<dbReference type="RefSeq" id="WP_189958692.1">
    <property type="nucleotide sequence ID" value="NZ_BMVG01000044.1"/>
</dbReference>
<organism evidence="1 2">
    <name type="scientific">Streptomyces alanosinicus</name>
    <dbReference type="NCBI Taxonomy" id="68171"/>
    <lineage>
        <taxon>Bacteria</taxon>
        <taxon>Bacillati</taxon>
        <taxon>Actinomycetota</taxon>
        <taxon>Actinomycetes</taxon>
        <taxon>Kitasatosporales</taxon>
        <taxon>Streptomycetaceae</taxon>
        <taxon>Streptomyces</taxon>
    </lineage>
</organism>
<protein>
    <submittedName>
        <fullName evidence="1">Uncharacterized protein</fullName>
    </submittedName>
</protein>
<keyword evidence="2" id="KW-1185">Reference proteome</keyword>
<dbReference type="EMBL" id="BMVG01000044">
    <property type="protein sequence ID" value="GHE13828.1"/>
    <property type="molecule type" value="Genomic_DNA"/>
</dbReference>
<evidence type="ECO:0000313" key="1">
    <source>
        <dbReference type="EMBL" id="GHE13828.1"/>
    </source>
</evidence>
<accession>A0A919D690</accession>
<dbReference type="AlphaFoldDB" id="A0A919D690"/>